<evidence type="ECO:0000256" key="2">
    <source>
        <dbReference type="ARBA" id="ARBA00023155"/>
    </source>
</evidence>
<dbReference type="Pfam" id="PF05920">
    <property type="entry name" value="Homeobox_KN"/>
    <property type="match status" value="1"/>
</dbReference>
<gene>
    <name evidence="6" type="ORF">AAJ76_3000117197</name>
</gene>
<dbReference type="PROSITE" id="PS50071">
    <property type="entry name" value="HOMEOBOX_2"/>
    <property type="match status" value="1"/>
</dbReference>
<dbReference type="GeneID" id="36319963"/>
<dbReference type="PANTHER" id="PTHR11850">
    <property type="entry name" value="HOMEOBOX PROTEIN TRANSCRIPTION FACTORS"/>
    <property type="match status" value="1"/>
</dbReference>
<sequence length="195" mass="23541">MPNKEEKIMDCIVRVSKAEKEYLKNKIDRKIYCEIIMETKDLYADFLHNKNFHDEKYYKVFLLFLLKKSLCYLMFEDELSETIFFHVSQFEKNLKLLTNDFLSTNTSIINNNVENNINDGFKTKKTKRTTKRSNYPQKVLRIFKQWLKDHITNPYPSEVEKQEFCELTGLDISQINNWFINARRRLVPKTSKRKM</sequence>
<keyword evidence="2 4" id="KW-0371">Homeobox</keyword>
<accession>A0A0F9WIR8</accession>
<dbReference type="Gene3D" id="1.10.10.60">
    <property type="entry name" value="Homeodomain-like"/>
    <property type="match status" value="1"/>
</dbReference>
<dbReference type="CDD" id="cd00086">
    <property type="entry name" value="homeodomain"/>
    <property type="match status" value="1"/>
</dbReference>
<dbReference type="InterPro" id="IPR050224">
    <property type="entry name" value="TALE_homeobox"/>
</dbReference>
<reference evidence="6 7" key="1">
    <citation type="journal article" date="2015" name="Environ. Microbiol.">
        <title>Genome analyses suggest the presence of polyploidy and recent human-driven expansions in eight global populations of the honeybee pathogen Nosema ceranae.</title>
        <authorList>
            <person name="Pelin A."/>
            <person name="Selman M."/>
            <person name="Aris-Brosou S."/>
            <person name="Farinelli L."/>
            <person name="Corradi N."/>
        </authorList>
    </citation>
    <scope>NUCLEOTIDE SEQUENCE [LARGE SCALE GENOMIC DNA]</scope>
    <source>
        <strain evidence="6 7">PA08 1199</strain>
    </source>
</reference>
<name>A0A0F9WIR8_9MICR</name>
<comment type="subcellular location">
    <subcellularLocation>
        <location evidence="4">Nucleus</location>
    </subcellularLocation>
</comment>
<keyword evidence="7" id="KW-1185">Reference proteome</keyword>
<evidence type="ECO:0000256" key="4">
    <source>
        <dbReference type="PROSITE-ProRule" id="PRU00108"/>
    </source>
</evidence>
<dbReference type="RefSeq" id="XP_024332197.1">
    <property type="nucleotide sequence ID" value="XM_024475032.1"/>
</dbReference>
<dbReference type="GO" id="GO:0006355">
    <property type="term" value="P:regulation of DNA-templated transcription"/>
    <property type="evidence" value="ECO:0007669"/>
    <property type="project" value="InterPro"/>
</dbReference>
<organism evidence="6 7">
    <name type="scientific">Vairimorpha ceranae</name>
    <dbReference type="NCBI Taxonomy" id="40302"/>
    <lineage>
        <taxon>Eukaryota</taxon>
        <taxon>Fungi</taxon>
        <taxon>Fungi incertae sedis</taxon>
        <taxon>Microsporidia</taxon>
        <taxon>Nosematidae</taxon>
        <taxon>Vairimorpha</taxon>
    </lineage>
</organism>
<dbReference type="InterPro" id="IPR009057">
    <property type="entry name" value="Homeodomain-like_sf"/>
</dbReference>
<dbReference type="VEuPathDB" id="MicrosporidiaDB:NCER_101892"/>
<dbReference type="InterPro" id="IPR001356">
    <property type="entry name" value="HD"/>
</dbReference>
<evidence type="ECO:0000256" key="3">
    <source>
        <dbReference type="ARBA" id="ARBA00023242"/>
    </source>
</evidence>
<dbReference type="VEuPathDB" id="MicrosporidiaDB:AAJ76_3000117197"/>
<dbReference type="InterPro" id="IPR008422">
    <property type="entry name" value="KN_HD"/>
</dbReference>
<evidence type="ECO:0000313" key="7">
    <source>
        <dbReference type="Proteomes" id="UP000034350"/>
    </source>
</evidence>
<proteinExistence type="predicted"/>
<feature type="domain" description="Homeobox" evidence="5">
    <location>
        <begin position="126"/>
        <end position="189"/>
    </location>
</feature>
<evidence type="ECO:0000259" key="5">
    <source>
        <dbReference type="PROSITE" id="PS50071"/>
    </source>
</evidence>
<protein>
    <submittedName>
        <fullName evidence="6">Homeodomain protein class 1</fullName>
    </submittedName>
</protein>
<feature type="DNA-binding region" description="Homeobox" evidence="4">
    <location>
        <begin position="128"/>
        <end position="190"/>
    </location>
</feature>
<dbReference type="GO" id="GO:0003677">
    <property type="term" value="F:DNA binding"/>
    <property type="evidence" value="ECO:0007669"/>
    <property type="project" value="UniProtKB-UniRule"/>
</dbReference>
<dbReference type="SMART" id="SM00389">
    <property type="entry name" value="HOX"/>
    <property type="match status" value="1"/>
</dbReference>
<dbReference type="EMBL" id="JPQZ01000003">
    <property type="protein sequence ID" value="KKO76455.1"/>
    <property type="molecule type" value="Genomic_DNA"/>
</dbReference>
<evidence type="ECO:0000256" key="1">
    <source>
        <dbReference type="ARBA" id="ARBA00023125"/>
    </source>
</evidence>
<dbReference type="Proteomes" id="UP000034350">
    <property type="component" value="Unassembled WGS sequence"/>
</dbReference>
<keyword evidence="1 4" id="KW-0238">DNA-binding</keyword>
<keyword evidence="3 4" id="KW-0539">Nucleus</keyword>
<dbReference type="SUPFAM" id="SSF46689">
    <property type="entry name" value="Homeodomain-like"/>
    <property type="match status" value="1"/>
</dbReference>
<comment type="caution">
    <text evidence="6">The sequence shown here is derived from an EMBL/GenBank/DDBJ whole genome shotgun (WGS) entry which is preliminary data.</text>
</comment>
<dbReference type="OMA" id="CEIIMET"/>
<evidence type="ECO:0000313" key="6">
    <source>
        <dbReference type="EMBL" id="KKO76455.1"/>
    </source>
</evidence>
<dbReference type="GO" id="GO:0005634">
    <property type="term" value="C:nucleus"/>
    <property type="evidence" value="ECO:0007669"/>
    <property type="project" value="UniProtKB-SubCell"/>
</dbReference>
<dbReference type="OrthoDB" id="10056939at2759"/>
<dbReference type="AlphaFoldDB" id="A0A0F9WIR8"/>